<dbReference type="PROSITE" id="PS51340">
    <property type="entry name" value="MOSC"/>
    <property type="match status" value="1"/>
</dbReference>
<dbReference type="InterPro" id="IPR005303">
    <property type="entry name" value="MOCOS_middle"/>
</dbReference>
<dbReference type="Proteomes" id="UP001183648">
    <property type="component" value="Unassembled WGS sequence"/>
</dbReference>
<dbReference type="PANTHER" id="PTHR14237">
    <property type="entry name" value="MOLYBDOPTERIN COFACTOR SULFURASE MOSC"/>
    <property type="match status" value="1"/>
</dbReference>
<evidence type="ECO:0000259" key="2">
    <source>
        <dbReference type="PROSITE" id="PS51340"/>
    </source>
</evidence>
<dbReference type="PANTHER" id="PTHR14237:SF19">
    <property type="entry name" value="MITOCHONDRIAL AMIDOXIME REDUCING COMPONENT 1"/>
    <property type="match status" value="1"/>
</dbReference>
<feature type="domain" description="MOSC" evidence="2">
    <location>
        <begin position="122"/>
        <end position="271"/>
    </location>
</feature>
<dbReference type="EMBL" id="JAVDYG010000001">
    <property type="protein sequence ID" value="MDR7363487.1"/>
    <property type="molecule type" value="Genomic_DNA"/>
</dbReference>
<dbReference type="Pfam" id="PF03476">
    <property type="entry name" value="MOSC_N"/>
    <property type="match status" value="1"/>
</dbReference>
<feature type="region of interest" description="Disordered" evidence="1">
    <location>
        <begin position="124"/>
        <end position="143"/>
    </location>
</feature>
<dbReference type="SUPFAM" id="SSF141673">
    <property type="entry name" value="MOSC N-terminal domain-like"/>
    <property type="match status" value="1"/>
</dbReference>
<name>A0ABU2BYK3_9ACTN</name>
<protein>
    <submittedName>
        <fullName evidence="3">Uncharacterized protein YcbX</fullName>
    </submittedName>
</protein>
<comment type="caution">
    <text evidence="3">The sequence shown here is derived from an EMBL/GenBank/DDBJ whole genome shotgun (WGS) entry which is preliminary data.</text>
</comment>
<reference evidence="3 4" key="1">
    <citation type="submission" date="2023-07" db="EMBL/GenBank/DDBJ databases">
        <title>Sequencing the genomes of 1000 actinobacteria strains.</title>
        <authorList>
            <person name="Klenk H.-P."/>
        </authorList>
    </citation>
    <scope>NUCLEOTIDE SEQUENCE [LARGE SCALE GENOMIC DNA]</scope>
    <source>
        <strain evidence="3 4">DSM 19426</strain>
    </source>
</reference>
<dbReference type="RefSeq" id="WP_310303947.1">
    <property type="nucleotide sequence ID" value="NZ_BAAAPS010000003.1"/>
</dbReference>
<evidence type="ECO:0000256" key="1">
    <source>
        <dbReference type="SAM" id="MobiDB-lite"/>
    </source>
</evidence>
<dbReference type="InterPro" id="IPR011037">
    <property type="entry name" value="Pyrv_Knase-like_insert_dom_sf"/>
</dbReference>
<accession>A0ABU2BYK3</accession>
<proteinExistence type="predicted"/>
<dbReference type="InterPro" id="IPR005302">
    <property type="entry name" value="MoCF_Sase_C"/>
</dbReference>
<gene>
    <name evidence="3" type="ORF">J2S63_003040</name>
</gene>
<organism evidence="3 4">
    <name type="scientific">Nocardioides marmoribigeumensis</name>
    <dbReference type="NCBI Taxonomy" id="433649"/>
    <lineage>
        <taxon>Bacteria</taxon>
        <taxon>Bacillati</taxon>
        <taxon>Actinomycetota</taxon>
        <taxon>Actinomycetes</taxon>
        <taxon>Propionibacteriales</taxon>
        <taxon>Nocardioidaceae</taxon>
        <taxon>Nocardioides</taxon>
    </lineage>
</organism>
<keyword evidence="4" id="KW-1185">Reference proteome</keyword>
<dbReference type="SUPFAM" id="SSF50800">
    <property type="entry name" value="PK beta-barrel domain-like"/>
    <property type="match status" value="1"/>
</dbReference>
<sequence>MRITGLSLFPVKSMGGVDLTESVVTPLGLEGDRRWAVLDEQGRTLTSLERAVLFGVRATPTPAGVRLDRGEETVEVAVPALDAPMVATTLSRMDRLRAADPGASRWLSGVVGREVVLVHQGDDLPRSVSEGHGGRPGDRLSLADTNPLHLVTESSVDRLRDWVTETQGEEWLAREDAVRRFRANLVVDGEEPFAEDGWQRLRVGATTYRLGELCDRCTMTTVDRDLATTKEPIRTLARHRRWDGATWFGVRLVPELDGPSSIAVGDEVEVLPAGS</sequence>
<evidence type="ECO:0000313" key="3">
    <source>
        <dbReference type="EMBL" id="MDR7363487.1"/>
    </source>
</evidence>
<evidence type="ECO:0000313" key="4">
    <source>
        <dbReference type="Proteomes" id="UP001183648"/>
    </source>
</evidence>
<dbReference type="Pfam" id="PF03473">
    <property type="entry name" value="MOSC"/>
    <property type="match status" value="1"/>
</dbReference>